<accession>A0A3B7MZU1</accession>
<reference evidence="8 9" key="1">
    <citation type="submission" date="2018-09" db="EMBL/GenBank/DDBJ databases">
        <title>Genome sequencing of strain 6GH32-13.</title>
        <authorList>
            <person name="Weon H.-Y."/>
            <person name="Heo J."/>
            <person name="Kwon S.-W."/>
        </authorList>
    </citation>
    <scope>NUCLEOTIDE SEQUENCE [LARGE SCALE GENOMIC DNA]</scope>
    <source>
        <strain evidence="8 9">5GH32-13</strain>
    </source>
</reference>
<keyword evidence="3 6" id="KW-0812">Transmembrane</keyword>
<proteinExistence type="predicted"/>
<evidence type="ECO:0000313" key="8">
    <source>
        <dbReference type="EMBL" id="AXY78610.1"/>
    </source>
</evidence>
<dbReference type="KEGG" id="pseg:D3H65_11745"/>
<evidence type="ECO:0000313" key="9">
    <source>
        <dbReference type="Proteomes" id="UP000263900"/>
    </source>
</evidence>
<keyword evidence="9" id="KW-1185">Reference proteome</keyword>
<dbReference type="PANTHER" id="PTHR34187:SF2">
    <property type="entry name" value="DUF202 DOMAIN-CONTAINING PROTEIN"/>
    <property type="match status" value="1"/>
</dbReference>
<dbReference type="RefSeq" id="WP_119054482.1">
    <property type="nucleotide sequence ID" value="NZ_CP032157.1"/>
</dbReference>
<dbReference type="AlphaFoldDB" id="A0A3B7MZU1"/>
<sequence length="132" mass="14653">MDQTSSPNDNKKLLTNEHLANERTLLAWIRTAVGIMAFGFVVVKFSLFVRQLTIVLGKPPVQGQTHGYSGLVGMLLVILGSLALVTGMIRYRRTARQLSTGQFQERSTWLYIFAAGMLLVSIVLILYLGNIL</sequence>
<dbReference type="OrthoDB" id="582337at2"/>
<dbReference type="Pfam" id="PF02656">
    <property type="entry name" value="DUF202"/>
    <property type="match status" value="1"/>
</dbReference>
<evidence type="ECO:0000256" key="4">
    <source>
        <dbReference type="ARBA" id="ARBA00022989"/>
    </source>
</evidence>
<dbReference type="Proteomes" id="UP000263900">
    <property type="component" value="Chromosome"/>
</dbReference>
<protein>
    <submittedName>
        <fullName evidence="8">DUF202 domain-containing protein</fullName>
    </submittedName>
</protein>
<keyword evidence="4 6" id="KW-1133">Transmembrane helix</keyword>
<evidence type="ECO:0000256" key="6">
    <source>
        <dbReference type="SAM" id="Phobius"/>
    </source>
</evidence>
<gene>
    <name evidence="8" type="ORF">D3H65_11745</name>
</gene>
<keyword evidence="5 6" id="KW-0472">Membrane</keyword>
<evidence type="ECO:0000256" key="1">
    <source>
        <dbReference type="ARBA" id="ARBA00004651"/>
    </source>
</evidence>
<name>A0A3B7MZU1_9BACT</name>
<dbReference type="EMBL" id="CP032157">
    <property type="protein sequence ID" value="AXY78610.1"/>
    <property type="molecule type" value="Genomic_DNA"/>
</dbReference>
<comment type="subcellular location">
    <subcellularLocation>
        <location evidence="1">Cell membrane</location>
        <topology evidence="1">Multi-pass membrane protein</topology>
    </subcellularLocation>
</comment>
<dbReference type="InterPro" id="IPR052053">
    <property type="entry name" value="IM_YidH-like"/>
</dbReference>
<organism evidence="8 9">
    <name type="scientific">Paraflavitalea soli</name>
    <dbReference type="NCBI Taxonomy" id="2315862"/>
    <lineage>
        <taxon>Bacteria</taxon>
        <taxon>Pseudomonadati</taxon>
        <taxon>Bacteroidota</taxon>
        <taxon>Chitinophagia</taxon>
        <taxon>Chitinophagales</taxon>
        <taxon>Chitinophagaceae</taxon>
        <taxon>Paraflavitalea</taxon>
    </lineage>
</organism>
<dbReference type="GO" id="GO:0005886">
    <property type="term" value="C:plasma membrane"/>
    <property type="evidence" value="ECO:0007669"/>
    <property type="project" value="UniProtKB-SubCell"/>
</dbReference>
<feature type="domain" description="DUF202" evidence="7">
    <location>
        <begin position="18"/>
        <end position="97"/>
    </location>
</feature>
<evidence type="ECO:0000256" key="3">
    <source>
        <dbReference type="ARBA" id="ARBA00022692"/>
    </source>
</evidence>
<dbReference type="PANTHER" id="PTHR34187">
    <property type="entry name" value="FGR18P"/>
    <property type="match status" value="1"/>
</dbReference>
<evidence type="ECO:0000259" key="7">
    <source>
        <dbReference type="Pfam" id="PF02656"/>
    </source>
</evidence>
<evidence type="ECO:0000256" key="5">
    <source>
        <dbReference type="ARBA" id="ARBA00023136"/>
    </source>
</evidence>
<feature type="transmembrane region" description="Helical" evidence="6">
    <location>
        <begin position="25"/>
        <end position="48"/>
    </location>
</feature>
<keyword evidence="2" id="KW-1003">Cell membrane</keyword>
<feature type="transmembrane region" description="Helical" evidence="6">
    <location>
        <begin position="109"/>
        <end position="129"/>
    </location>
</feature>
<feature type="transmembrane region" description="Helical" evidence="6">
    <location>
        <begin position="68"/>
        <end position="89"/>
    </location>
</feature>
<evidence type="ECO:0000256" key="2">
    <source>
        <dbReference type="ARBA" id="ARBA00022475"/>
    </source>
</evidence>
<dbReference type="InterPro" id="IPR003807">
    <property type="entry name" value="DUF202"/>
</dbReference>